<dbReference type="RefSeq" id="WP_080886852.1">
    <property type="nucleotide sequence ID" value="NZ_LT828648.1"/>
</dbReference>
<dbReference type="AlphaFoldDB" id="A0A1W1I656"/>
<dbReference type="STRING" id="1325564.NSJP_2308"/>
<name>A0A1W1I656_9BACT</name>
<gene>
    <name evidence="1" type="ORF">NSJP_2308</name>
</gene>
<reference evidence="1 2" key="1">
    <citation type="submission" date="2017-03" db="EMBL/GenBank/DDBJ databases">
        <authorList>
            <person name="Afonso C.L."/>
            <person name="Miller P.J."/>
            <person name="Scott M.A."/>
            <person name="Spackman E."/>
            <person name="Goraichik I."/>
            <person name="Dimitrov K.M."/>
            <person name="Suarez D.L."/>
            <person name="Swayne D.E."/>
        </authorList>
    </citation>
    <scope>NUCLEOTIDE SEQUENCE [LARGE SCALE GENOMIC DNA]</scope>
    <source>
        <strain evidence="1">Genome sequencing of Nitrospira japonica strain NJ11</strain>
    </source>
</reference>
<proteinExistence type="predicted"/>
<protein>
    <submittedName>
        <fullName evidence="1">Uncharacterized protein</fullName>
    </submittedName>
</protein>
<dbReference type="Proteomes" id="UP000192042">
    <property type="component" value="Chromosome I"/>
</dbReference>
<evidence type="ECO:0000313" key="1">
    <source>
        <dbReference type="EMBL" id="SLM48480.1"/>
    </source>
</evidence>
<evidence type="ECO:0000313" key="2">
    <source>
        <dbReference type="Proteomes" id="UP000192042"/>
    </source>
</evidence>
<keyword evidence="2" id="KW-1185">Reference proteome</keyword>
<dbReference type="EMBL" id="LT828648">
    <property type="protein sequence ID" value="SLM48480.1"/>
    <property type="molecule type" value="Genomic_DNA"/>
</dbReference>
<accession>A0A1W1I656</accession>
<organism evidence="1 2">
    <name type="scientific">Nitrospira japonica</name>
    <dbReference type="NCBI Taxonomy" id="1325564"/>
    <lineage>
        <taxon>Bacteria</taxon>
        <taxon>Pseudomonadati</taxon>
        <taxon>Nitrospirota</taxon>
        <taxon>Nitrospiria</taxon>
        <taxon>Nitrospirales</taxon>
        <taxon>Nitrospiraceae</taxon>
        <taxon>Nitrospira</taxon>
    </lineage>
</organism>
<sequence length="74" mass="8443">MGLRRNKKDGADSVQEIPAHQLIAHFMSASVPLEQYLQRGKPLTLQEIDLISLTVMGLQTFIEVWKRKKSIPIK</sequence>
<dbReference type="KEGG" id="nja:NSJP_2308"/>